<dbReference type="Gene3D" id="2.60.40.1120">
    <property type="entry name" value="Carboxypeptidase-like, regulatory domain"/>
    <property type="match status" value="4"/>
</dbReference>
<dbReference type="PRINTS" id="PR00765">
    <property type="entry name" value="CRBOXYPTASEA"/>
</dbReference>
<feature type="transmembrane region" description="Helical" evidence="10">
    <location>
        <begin position="1272"/>
        <end position="1296"/>
    </location>
</feature>
<accession>A0A1B6GCF9</accession>
<evidence type="ECO:0000256" key="3">
    <source>
        <dbReference type="ARBA" id="ARBA00022645"/>
    </source>
</evidence>
<dbReference type="PROSITE" id="PS52035">
    <property type="entry name" value="PEPTIDASE_M14"/>
    <property type="match status" value="2"/>
</dbReference>
<dbReference type="CDD" id="cd03858">
    <property type="entry name" value="M14_CP_N-E_like"/>
    <property type="match status" value="1"/>
</dbReference>
<dbReference type="SUPFAM" id="SSF53187">
    <property type="entry name" value="Zn-dependent exopeptidases"/>
    <property type="match status" value="3"/>
</dbReference>
<sequence length="1370" mass="154083">MHKMIKLFLILLLTTFGYVFANESFLAHPKYLTHEEVDALFKSLEKSYSNLTKVHSIGKSVQGRDLLVLEISSNVQQRKPLKPMFKYVGNMHGDEAVGRELIIFLAQHLLNNYDVDSRVKTLLDSVDIFLMPSMNPDGFAVSKEGSCESDSSYRGRNNAYNVDLNRDFPDQFDPTSWNAGHQPETLALMSWIRKTPFVLSGNLHGGALVASYPYDDSSAGYECCHESKTPDDAVFKALALRYASKNPLMHAGNSCETDNFTDGITNGAFWYEVKGGMQDFNYVNSSCFEVTFELSCCKYPNASDLPQYWKNNKDSLISFIEGALWGVKGYVNELFTGETIPFAKVEVKGINHTVSSSMEGEYWRLLLPGYYELRASAPGYETTDWVSVTVEENKTSLLNITVTSVSEEVKLEHLSRNRTDQFGFVIPQPFVHHHYAALEKELQNLAEEYPSITRLYSIGESVQHRQLYVLEISDRPGVHQPGKPEFKYIANMHGNEAVGRELLLLLAQYLCQNYQTDPRVTRLVSSVRIHLMPSMNPDGFEVSTEGDATSLTGRNNANKVDLNRDFPDQYLDESSLKVEKLKQPETKALMDWLHQYPFVLSANLHGGALVANYPYDDNPEMRNGIENLSPDNDVFLLLAKTYADAHPTMHLGEPCPGLPNERFDEGIVNGAKWYVVSGGMQDYNYQHSNCLEITLEVGCFKYPNHTELAKYWMDNREPLLRFVEQIHRGVHGFVRSTEGNAIANASITAVGIDHKVTTAKDGDYWRILVPGTYDITASHKDYLSHTQRVTILNDTVGVSLNFTLDRNDPRSWAIAYDFGITQNVFATDHYLTDEEILAELELLEQTQPQVAQYYRTGDFAGIGIPSLKVSHQVGGPSEWKVKIAVIGGLFSTDPIGRELSIRLARHLVRGFEESPPHIVQLLNSSVIHLYPQIDELHTSLQHNMKCLMDASLNKVGSAILSNQTIKNQYANLFLSILNTEKFDIIVILEGGGPTTIVSPKPIDSVTQKVFKMFTHAFVSGTNEIPFQPSDECSMDSSKDWKLNLLNDLYIQTRSIIMSARLSCCHFVPIHEVPDLWMSSLSSLMGLLSSFTQGVKGRVIDDQGEVMKEAKIQVNSSLHEYRVTSNLAYYNIILPPGSYQLQFTCRHHEVALVDVVVTPMVMLEYIVVMKRLPVNVYNSDIQTPSKLTGISGYVIDSASHPVQNAIIKVQNTFGASDMEGFFWIPLAQGEYTVHAEAEGYNSVTKLVSVMSHAASKVVFKLTRDQQVMGLPRLVFIFLAGMVGMMFLGIFLGCYLVCKRRKLSEDGFSLLSQRTSFFDDDEEKELFKTPLGGLSESRKLVTHAYHDESDIEYDDNSDSEEDLMIIDSVKKL</sequence>
<gene>
    <name evidence="13" type="ORF">g.32193</name>
</gene>
<evidence type="ECO:0000256" key="2">
    <source>
        <dbReference type="ARBA" id="ARBA00005988"/>
    </source>
</evidence>
<keyword evidence="4" id="KW-0645">Protease</keyword>
<dbReference type="CDD" id="cd03868">
    <property type="entry name" value="M14_CPD_I"/>
    <property type="match status" value="1"/>
</dbReference>
<keyword evidence="10" id="KW-1133">Transmembrane helix</keyword>
<evidence type="ECO:0000256" key="4">
    <source>
        <dbReference type="ARBA" id="ARBA00022670"/>
    </source>
</evidence>
<feature type="active site" description="Proton donor/acceptor" evidence="9">
    <location>
        <position position="293"/>
    </location>
</feature>
<dbReference type="FunFam" id="3.40.630.10:FF:000020">
    <property type="entry name" value="Carboxypeptidase D"/>
    <property type="match status" value="2"/>
</dbReference>
<organism evidence="13">
    <name type="scientific">Cuerna arida</name>
    <dbReference type="NCBI Taxonomy" id="1464854"/>
    <lineage>
        <taxon>Eukaryota</taxon>
        <taxon>Metazoa</taxon>
        <taxon>Ecdysozoa</taxon>
        <taxon>Arthropoda</taxon>
        <taxon>Hexapoda</taxon>
        <taxon>Insecta</taxon>
        <taxon>Pterygota</taxon>
        <taxon>Neoptera</taxon>
        <taxon>Paraneoptera</taxon>
        <taxon>Hemiptera</taxon>
        <taxon>Auchenorrhyncha</taxon>
        <taxon>Membracoidea</taxon>
        <taxon>Cicadellidae</taxon>
        <taxon>Cicadellinae</taxon>
        <taxon>Proconiini</taxon>
        <taxon>Cuerna</taxon>
    </lineage>
</organism>
<dbReference type="GO" id="GO:0004181">
    <property type="term" value="F:metallocarboxypeptidase activity"/>
    <property type="evidence" value="ECO:0007669"/>
    <property type="project" value="InterPro"/>
</dbReference>
<feature type="chain" id="PRO_5008583434" description="Peptidase M14 domain-containing protein" evidence="11">
    <location>
        <begin position="22"/>
        <end position="1370"/>
    </location>
</feature>
<proteinExistence type="inferred from homology"/>
<dbReference type="GO" id="GO:0006518">
    <property type="term" value="P:peptide metabolic process"/>
    <property type="evidence" value="ECO:0007669"/>
    <property type="project" value="TreeGrafter"/>
</dbReference>
<evidence type="ECO:0000256" key="6">
    <source>
        <dbReference type="ARBA" id="ARBA00022801"/>
    </source>
</evidence>
<dbReference type="PROSITE" id="PS00133">
    <property type="entry name" value="CARBOXYPEPT_ZN_2"/>
    <property type="match status" value="2"/>
</dbReference>
<keyword evidence="10" id="KW-0472">Membrane</keyword>
<feature type="active site" description="Proton donor/acceptor" evidence="9">
    <location>
        <position position="696"/>
    </location>
</feature>
<comment type="similarity">
    <text evidence="2 9">Belongs to the peptidase M14 family.</text>
</comment>
<keyword evidence="10" id="KW-0812">Transmembrane</keyword>
<evidence type="ECO:0000256" key="9">
    <source>
        <dbReference type="PROSITE-ProRule" id="PRU01379"/>
    </source>
</evidence>
<dbReference type="Pfam" id="PF00246">
    <property type="entry name" value="Peptidase_M14"/>
    <property type="match status" value="3"/>
</dbReference>
<dbReference type="InterPro" id="IPR057246">
    <property type="entry name" value="CARBOXYPEPT_ZN_1"/>
</dbReference>
<keyword evidence="11" id="KW-0732">Signal</keyword>
<name>A0A1B6GCF9_9HEMI</name>
<dbReference type="Gene3D" id="3.40.630.10">
    <property type="entry name" value="Zn peptidases"/>
    <property type="match status" value="3"/>
</dbReference>
<evidence type="ECO:0000256" key="7">
    <source>
        <dbReference type="ARBA" id="ARBA00022833"/>
    </source>
</evidence>
<keyword evidence="6" id="KW-0378">Hydrolase</keyword>
<evidence type="ECO:0000259" key="12">
    <source>
        <dbReference type="PROSITE" id="PS52035"/>
    </source>
</evidence>
<dbReference type="InterPro" id="IPR050753">
    <property type="entry name" value="Peptidase_M14_domain"/>
</dbReference>
<feature type="domain" description="Peptidase M14" evidence="12">
    <location>
        <begin position="431"/>
        <end position="726"/>
    </location>
</feature>
<evidence type="ECO:0000256" key="11">
    <source>
        <dbReference type="SAM" id="SignalP"/>
    </source>
</evidence>
<comment type="cofactor">
    <cofactor evidence="1">
        <name>Zn(2+)</name>
        <dbReference type="ChEBI" id="CHEBI:29105"/>
    </cofactor>
</comment>
<dbReference type="GO" id="GO:0008270">
    <property type="term" value="F:zinc ion binding"/>
    <property type="evidence" value="ECO:0007669"/>
    <property type="project" value="InterPro"/>
</dbReference>
<dbReference type="SMART" id="SM00631">
    <property type="entry name" value="Zn_pept"/>
    <property type="match status" value="2"/>
</dbReference>
<dbReference type="PANTHER" id="PTHR11532">
    <property type="entry name" value="PROTEASE M14 CARBOXYPEPTIDASE"/>
    <property type="match status" value="1"/>
</dbReference>
<keyword evidence="8" id="KW-0325">Glycoprotein</keyword>
<evidence type="ECO:0000256" key="8">
    <source>
        <dbReference type="ARBA" id="ARBA00023180"/>
    </source>
</evidence>
<feature type="domain" description="Peptidase M14" evidence="12">
    <location>
        <begin position="30"/>
        <end position="323"/>
    </location>
</feature>
<protein>
    <recommendedName>
        <fullName evidence="12">Peptidase M14 domain-containing protein</fullName>
    </recommendedName>
</protein>
<dbReference type="PANTHER" id="PTHR11532:SF73">
    <property type="entry name" value="CARBOXYPEPTIDASE D"/>
    <property type="match status" value="1"/>
</dbReference>
<dbReference type="SUPFAM" id="SSF49464">
    <property type="entry name" value="Carboxypeptidase regulatory domain-like"/>
    <property type="match status" value="4"/>
</dbReference>
<feature type="signal peptide" evidence="11">
    <location>
        <begin position="1"/>
        <end position="21"/>
    </location>
</feature>
<keyword evidence="7" id="KW-0862">Zinc</keyword>
<keyword evidence="5" id="KW-0479">Metal-binding</keyword>
<keyword evidence="3" id="KW-0121">Carboxypeptidase</keyword>
<evidence type="ECO:0000313" key="13">
    <source>
        <dbReference type="EMBL" id="JAS60127.1"/>
    </source>
</evidence>
<dbReference type="InterPro" id="IPR000834">
    <property type="entry name" value="Peptidase_M14"/>
</dbReference>
<dbReference type="GO" id="GO:0005615">
    <property type="term" value="C:extracellular space"/>
    <property type="evidence" value="ECO:0007669"/>
    <property type="project" value="TreeGrafter"/>
</dbReference>
<dbReference type="EMBL" id="GECZ01009642">
    <property type="protein sequence ID" value="JAS60127.1"/>
    <property type="molecule type" value="Transcribed_RNA"/>
</dbReference>
<reference evidence="13" key="1">
    <citation type="submission" date="2015-11" db="EMBL/GenBank/DDBJ databases">
        <title>De novo transcriptome assembly of four potential Pierce s Disease insect vectors from Arizona vineyards.</title>
        <authorList>
            <person name="Tassone E.E."/>
        </authorList>
    </citation>
    <scope>NUCLEOTIDE SEQUENCE</scope>
</reference>
<dbReference type="CDD" id="cd11308">
    <property type="entry name" value="Peptidase_M14NE-CP-C_like"/>
    <property type="match status" value="2"/>
</dbReference>
<dbReference type="InterPro" id="IPR057247">
    <property type="entry name" value="CARBOXYPEPT_ZN_2"/>
</dbReference>
<dbReference type="PROSITE" id="PS00132">
    <property type="entry name" value="CARBOXYPEPT_ZN_1"/>
    <property type="match status" value="2"/>
</dbReference>
<evidence type="ECO:0000256" key="5">
    <source>
        <dbReference type="ARBA" id="ARBA00022723"/>
    </source>
</evidence>
<dbReference type="Pfam" id="PF13620">
    <property type="entry name" value="CarboxypepD_reg"/>
    <property type="match status" value="3"/>
</dbReference>
<dbReference type="FunFam" id="2.60.40.1120:FF:000004">
    <property type="entry name" value="Carboxypeptidase E"/>
    <property type="match status" value="1"/>
</dbReference>
<evidence type="ECO:0000256" key="10">
    <source>
        <dbReference type="SAM" id="Phobius"/>
    </source>
</evidence>
<dbReference type="GO" id="GO:0016485">
    <property type="term" value="P:protein processing"/>
    <property type="evidence" value="ECO:0007669"/>
    <property type="project" value="TreeGrafter"/>
</dbReference>
<dbReference type="InterPro" id="IPR008969">
    <property type="entry name" value="CarboxyPept-like_regulatory"/>
</dbReference>
<evidence type="ECO:0000256" key="1">
    <source>
        <dbReference type="ARBA" id="ARBA00001947"/>
    </source>
</evidence>